<dbReference type="OrthoDB" id="7443627at2759"/>
<protein>
    <submittedName>
        <fullName evidence="2">Uncharacterized protein</fullName>
    </submittedName>
</protein>
<accession>A0A4C1T050</accession>
<dbReference type="AlphaFoldDB" id="A0A4C1T050"/>
<evidence type="ECO:0000313" key="3">
    <source>
        <dbReference type="Proteomes" id="UP000299102"/>
    </source>
</evidence>
<dbReference type="Proteomes" id="UP000299102">
    <property type="component" value="Unassembled WGS sequence"/>
</dbReference>
<name>A0A4C1T050_EUMVA</name>
<sequence>MIFCSIPVSFLASILTAIARCPCSPRGPLSRYARASCAASANPVGLNASHCPYACFESLPVQKSTYYINFIIINYNFRNGSAANINRLPYLARGSTNMNVELILSYFPFSDVAVDHDPVPDLNFHFDSGSAVGSDSTSIFVPVAFSVLITPPHIYYDSSLIAAAVTSPAPDARERARRDVMESMKDAWDQVVATMSQVGDSIVHVFRPTEKSIIAKIGDELKGL</sequence>
<keyword evidence="3" id="KW-1185">Reference proteome</keyword>
<feature type="signal peptide" evidence="1">
    <location>
        <begin position="1"/>
        <end position="19"/>
    </location>
</feature>
<organism evidence="2 3">
    <name type="scientific">Eumeta variegata</name>
    <name type="common">Bagworm moth</name>
    <name type="synonym">Eumeta japonica</name>
    <dbReference type="NCBI Taxonomy" id="151549"/>
    <lineage>
        <taxon>Eukaryota</taxon>
        <taxon>Metazoa</taxon>
        <taxon>Ecdysozoa</taxon>
        <taxon>Arthropoda</taxon>
        <taxon>Hexapoda</taxon>
        <taxon>Insecta</taxon>
        <taxon>Pterygota</taxon>
        <taxon>Neoptera</taxon>
        <taxon>Endopterygota</taxon>
        <taxon>Lepidoptera</taxon>
        <taxon>Glossata</taxon>
        <taxon>Ditrysia</taxon>
        <taxon>Tineoidea</taxon>
        <taxon>Psychidae</taxon>
        <taxon>Oiketicinae</taxon>
        <taxon>Eumeta</taxon>
    </lineage>
</organism>
<reference evidence="2 3" key="1">
    <citation type="journal article" date="2019" name="Commun. Biol.">
        <title>The bagworm genome reveals a unique fibroin gene that provides high tensile strength.</title>
        <authorList>
            <person name="Kono N."/>
            <person name="Nakamura H."/>
            <person name="Ohtoshi R."/>
            <person name="Tomita M."/>
            <person name="Numata K."/>
            <person name="Arakawa K."/>
        </authorList>
    </citation>
    <scope>NUCLEOTIDE SEQUENCE [LARGE SCALE GENOMIC DNA]</scope>
</reference>
<dbReference type="EMBL" id="BGZK01000028">
    <property type="protein sequence ID" value="GBP07829.1"/>
    <property type="molecule type" value="Genomic_DNA"/>
</dbReference>
<keyword evidence="1" id="KW-0732">Signal</keyword>
<gene>
    <name evidence="2" type="ORF">EVAR_78016_1</name>
</gene>
<feature type="chain" id="PRO_5020027089" evidence="1">
    <location>
        <begin position="20"/>
        <end position="224"/>
    </location>
</feature>
<evidence type="ECO:0000256" key="1">
    <source>
        <dbReference type="SAM" id="SignalP"/>
    </source>
</evidence>
<comment type="caution">
    <text evidence="2">The sequence shown here is derived from an EMBL/GenBank/DDBJ whole genome shotgun (WGS) entry which is preliminary data.</text>
</comment>
<proteinExistence type="predicted"/>
<evidence type="ECO:0000313" key="2">
    <source>
        <dbReference type="EMBL" id="GBP07829.1"/>
    </source>
</evidence>